<organism evidence="11 12">
    <name type="scientific">Chromatocurvus halotolerans</name>
    <dbReference type="NCBI Taxonomy" id="1132028"/>
    <lineage>
        <taxon>Bacteria</taxon>
        <taxon>Pseudomonadati</taxon>
        <taxon>Pseudomonadota</taxon>
        <taxon>Gammaproteobacteria</taxon>
        <taxon>Cellvibrionales</taxon>
        <taxon>Halieaceae</taxon>
        <taxon>Chromatocurvus</taxon>
    </lineage>
</organism>
<comment type="function">
    <text evidence="6 9">Catalyzes cyclization of the linear tetrapyrrole, hydroxymethylbilane, to the macrocyclic uroporphyrinogen III.</text>
</comment>
<evidence type="ECO:0000256" key="1">
    <source>
        <dbReference type="ARBA" id="ARBA00004772"/>
    </source>
</evidence>
<comment type="catalytic activity">
    <reaction evidence="8 9">
        <text>hydroxymethylbilane = uroporphyrinogen III + H2O</text>
        <dbReference type="Rhea" id="RHEA:18965"/>
        <dbReference type="ChEBI" id="CHEBI:15377"/>
        <dbReference type="ChEBI" id="CHEBI:57308"/>
        <dbReference type="ChEBI" id="CHEBI:57845"/>
        <dbReference type="EC" id="4.2.1.75"/>
    </reaction>
</comment>
<dbReference type="InterPro" id="IPR036108">
    <property type="entry name" value="4pyrrol_syn_uPrphyn_synt_sf"/>
</dbReference>
<evidence type="ECO:0000256" key="2">
    <source>
        <dbReference type="ARBA" id="ARBA00008133"/>
    </source>
</evidence>
<dbReference type="RefSeq" id="WP_117317116.1">
    <property type="nucleotide sequence ID" value="NZ_QQSW01000008.1"/>
</dbReference>
<feature type="domain" description="Tetrapyrrole biosynthesis uroporphyrinogen III synthase" evidence="10">
    <location>
        <begin position="21"/>
        <end position="246"/>
    </location>
</feature>
<evidence type="ECO:0000256" key="6">
    <source>
        <dbReference type="ARBA" id="ARBA00037589"/>
    </source>
</evidence>
<dbReference type="EC" id="4.2.1.75" evidence="3 9"/>
<dbReference type="PANTHER" id="PTHR38042:SF1">
    <property type="entry name" value="UROPORPHYRINOGEN-III SYNTHASE, CHLOROPLASTIC"/>
    <property type="match status" value="1"/>
</dbReference>
<evidence type="ECO:0000256" key="5">
    <source>
        <dbReference type="ARBA" id="ARBA00023244"/>
    </source>
</evidence>
<dbReference type="Gene3D" id="3.40.50.10090">
    <property type="match status" value="2"/>
</dbReference>
<evidence type="ECO:0000256" key="3">
    <source>
        <dbReference type="ARBA" id="ARBA00013109"/>
    </source>
</evidence>
<dbReference type="AlphaFoldDB" id="A0A4R2L0L1"/>
<proteinExistence type="inferred from homology"/>
<evidence type="ECO:0000313" key="12">
    <source>
        <dbReference type="Proteomes" id="UP000294980"/>
    </source>
</evidence>
<evidence type="ECO:0000256" key="9">
    <source>
        <dbReference type="RuleBase" id="RU366031"/>
    </source>
</evidence>
<comment type="caution">
    <text evidence="11">The sequence shown here is derived from an EMBL/GenBank/DDBJ whole genome shotgun (WGS) entry which is preliminary data.</text>
</comment>
<dbReference type="InterPro" id="IPR003754">
    <property type="entry name" value="4pyrrol_synth_uPrphyn_synth"/>
</dbReference>
<dbReference type="SUPFAM" id="SSF69618">
    <property type="entry name" value="HemD-like"/>
    <property type="match status" value="1"/>
</dbReference>
<keyword evidence="4 9" id="KW-0456">Lyase</keyword>
<dbReference type="EMBL" id="SLWX01000003">
    <property type="protein sequence ID" value="TCO77226.1"/>
    <property type="molecule type" value="Genomic_DNA"/>
</dbReference>
<dbReference type="GO" id="GO:0004852">
    <property type="term" value="F:uroporphyrinogen-III synthase activity"/>
    <property type="evidence" value="ECO:0007669"/>
    <property type="project" value="UniProtKB-UniRule"/>
</dbReference>
<gene>
    <name evidence="11" type="ORF">EV688_103241</name>
</gene>
<dbReference type="CDD" id="cd06578">
    <property type="entry name" value="HemD"/>
    <property type="match status" value="1"/>
</dbReference>
<sequence length="261" mass="27099">MAVSGSVLVTRPAGQAGKLCAGLSAAGYRPLHQPLLAVSPIALDAAQQAMAGALESYAHCLFVSSNAAKYGLECLLAGRTAWPGRVQCYAVGDSTADVLRAAGIVVHTPGREMTSEGLLTLPSLQSVAGERVLIVKGEGGRTALREALAGRGAQVDELRCYRRSPPDVAPDALQQLLDAEQVVCILISSGEALDNLRGILEPADTAQSIHEHCALVVPSARVAAQARAAGWQDVTVAANASDDAMLAALQERDLTRERMGG</sequence>
<keyword evidence="12" id="KW-1185">Reference proteome</keyword>
<dbReference type="GO" id="GO:0006782">
    <property type="term" value="P:protoporphyrinogen IX biosynthetic process"/>
    <property type="evidence" value="ECO:0007669"/>
    <property type="project" value="UniProtKB-UniRule"/>
</dbReference>
<name>A0A4R2L0L1_9GAMM</name>
<keyword evidence="5 9" id="KW-0627">Porphyrin biosynthesis</keyword>
<evidence type="ECO:0000313" key="11">
    <source>
        <dbReference type="EMBL" id="TCO77226.1"/>
    </source>
</evidence>
<dbReference type="UniPathway" id="UPA00251">
    <property type="reaction ID" value="UER00320"/>
</dbReference>
<dbReference type="OrthoDB" id="9787650at2"/>
<evidence type="ECO:0000259" key="10">
    <source>
        <dbReference type="Pfam" id="PF02602"/>
    </source>
</evidence>
<reference evidence="11 12" key="1">
    <citation type="submission" date="2019-03" db="EMBL/GenBank/DDBJ databases">
        <title>Genomic Encyclopedia of Type Strains, Phase IV (KMG-IV): sequencing the most valuable type-strain genomes for metagenomic binning, comparative biology and taxonomic classification.</title>
        <authorList>
            <person name="Goeker M."/>
        </authorList>
    </citation>
    <scope>NUCLEOTIDE SEQUENCE [LARGE SCALE GENOMIC DNA]</scope>
    <source>
        <strain evidence="11 12">DSM 23344</strain>
    </source>
</reference>
<dbReference type="InterPro" id="IPR039793">
    <property type="entry name" value="UROS/Hem4"/>
</dbReference>
<dbReference type="Pfam" id="PF02602">
    <property type="entry name" value="HEM4"/>
    <property type="match status" value="1"/>
</dbReference>
<evidence type="ECO:0000256" key="8">
    <source>
        <dbReference type="ARBA" id="ARBA00048617"/>
    </source>
</evidence>
<evidence type="ECO:0000256" key="4">
    <source>
        <dbReference type="ARBA" id="ARBA00023239"/>
    </source>
</evidence>
<dbReference type="Proteomes" id="UP000294980">
    <property type="component" value="Unassembled WGS sequence"/>
</dbReference>
<comment type="pathway">
    <text evidence="1 9">Porphyrin-containing compound metabolism; protoporphyrin-IX biosynthesis; coproporphyrinogen-III from 5-aminolevulinate: step 3/4.</text>
</comment>
<accession>A0A4R2L0L1</accession>
<evidence type="ECO:0000256" key="7">
    <source>
        <dbReference type="ARBA" id="ARBA00040167"/>
    </source>
</evidence>
<dbReference type="PANTHER" id="PTHR38042">
    <property type="entry name" value="UROPORPHYRINOGEN-III SYNTHASE, CHLOROPLASTIC"/>
    <property type="match status" value="1"/>
</dbReference>
<protein>
    <recommendedName>
        <fullName evidence="7 9">Uroporphyrinogen-III synthase</fullName>
        <ecNumber evidence="3 9">4.2.1.75</ecNumber>
    </recommendedName>
</protein>
<comment type="similarity">
    <text evidence="2 9">Belongs to the uroporphyrinogen-III synthase family.</text>
</comment>
<dbReference type="GO" id="GO:0006780">
    <property type="term" value="P:uroporphyrinogen III biosynthetic process"/>
    <property type="evidence" value="ECO:0007669"/>
    <property type="project" value="UniProtKB-UniRule"/>
</dbReference>